<dbReference type="EMBL" id="LR824011">
    <property type="protein sequence ID" value="CAH0626815.1"/>
    <property type="molecule type" value="Genomic_DNA"/>
</dbReference>
<dbReference type="Proteomes" id="UP001154114">
    <property type="component" value="Chromosome 8"/>
</dbReference>
<protein>
    <submittedName>
        <fullName evidence="2">Uncharacterized protein</fullName>
    </submittedName>
</protein>
<feature type="region of interest" description="Disordered" evidence="1">
    <location>
        <begin position="125"/>
        <end position="144"/>
    </location>
</feature>
<dbReference type="AlphaFoldDB" id="A0A9P0C307"/>
<evidence type="ECO:0000313" key="3">
    <source>
        <dbReference type="Proteomes" id="UP001154114"/>
    </source>
</evidence>
<proteinExistence type="predicted"/>
<accession>A0A9P0C307</accession>
<reference evidence="2" key="1">
    <citation type="submission" date="2021-12" db="EMBL/GenBank/DDBJ databases">
        <authorList>
            <person name="King R."/>
        </authorList>
    </citation>
    <scope>NUCLEOTIDE SEQUENCE</scope>
</reference>
<gene>
    <name evidence="2" type="ORF">CINC_LOCUS12316</name>
</gene>
<name>A0A9P0C307_CHRIL</name>
<sequence>MQRQLCVARSARSRPRGVEAAPPGGVLLLFVNKLASVCGRGARHVTGRHWPHGSCVADARASPPPNAAAYTCTQFAPARRDTRTTDAIANSDSLFVYFSLASFGPFCFRGSETKKKRRRGWIEREKIGAGRAGNRPPHRLMRRS</sequence>
<evidence type="ECO:0000256" key="1">
    <source>
        <dbReference type="SAM" id="MobiDB-lite"/>
    </source>
</evidence>
<organism evidence="2 3">
    <name type="scientific">Chrysodeixis includens</name>
    <name type="common">Soybean looper</name>
    <name type="synonym">Pseudoplusia includens</name>
    <dbReference type="NCBI Taxonomy" id="689277"/>
    <lineage>
        <taxon>Eukaryota</taxon>
        <taxon>Metazoa</taxon>
        <taxon>Ecdysozoa</taxon>
        <taxon>Arthropoda</taxon>
        <taxon>Hexapoda</taxon>
        <taxon>Insecta</taxon>
        <taxon>Pterygota</taxon>
        <taxon>Neoptera</taxon>
        <taxon>Endopterygota</taxon>
        <taxon>Lepidoptera</taxon>
        <taxon>Glossata</taxon>
        <taxon>Ditrysia</taxon>
        <taxon>Noctuoidea</taxon>
        <taxon>Noctuidae</taxon>
        <taxon>Plusiinae</taxon>
        <taxon>Chrysodeixis</taxon>
    </lineage>
</organism>
<evidence type="ECO:0000313" key="2">
    <source>
        <dbReference type="EMBL" id="CAH0626815.1"/>
    </source>
</evidence>
<dbReference type="OrthoDB" id="6966651at2759"/>
<keyword evidence="3" id="KW-1185">Reference proteome</keyword>